<reference evidence="2 3" key="1">
    <citation type="submission" date="2022-07" db="EMBL/GenBank/DDBJ databases">
        <title>Genome-wide signatures of adaptation to extreme environments.</title>
        <authorList>
            <person name="Cho C.H."/>
            <person name="Yoon H.S."/>
        </authorList>
    </citation>
    <scope>NUCLEOTIDE SEQUENCE [LARGE SCALE GENOMIC DNA]</scope>
    <source>
        <strain evidence="2 3">108.79 E11</strain>
    </source>
</reference>
<feature type="compositionally biased region" description="Polar residues" evidence="1">
    <location>
        <begin position="162"/>
        <end position="181"/>
    </location>
</feature>
<dbReference type="EMBL" id="JANCYU010000023">
    <property type="protein sequence ID" value="KAK4524322.1"/>
    <property type="molecule type" value="Genomic_DNA"/>
</dbReference>
<feature type="region of interest" description="Disordered" evidence="1">
    <location>
        <begin position="1"/>
        <end position="20"/>
    </location>
</feature>
<accession>A0AAV9IAA4</accession>
<evidence type="ECO:0000313" key="2">
    <source>
        <dbReference type="EMBL" id="KAK4524322.1"/>
    </source>
</evidence>
<keyword evidence="3" id="KW-1185">Reference proteome</keyword>
<organism evidence="2 3">
    <name type="scientific">Galdieria yellowstonensis</name>
    <dbReference type="NCBI Taxonomy" id="3028027"/>
    <lineage>
        <taxon>Eukaryota</taxon>
        <taxon>Rhodophyta</taxon>
        <taxon>Bangiophyceae</taxon>
        <taxon>Galdieriales</taxon>
        <taxon>Galdieriaceae</taxon>
        <taxon>Galdieria</taxon>
    </lineage>
</organism>
<dbReference type="AlphaFoldDB" id="A0AAV9IAA4"/>
<protein>
    <recommendedName>
        <fullName evidence="4">Response regulatory domain-containing protein</fullName>
    </recommendedName>
</protein>
<evidence type="ECO:0008006" key="4">
    <source>
        <dbReference type="Google" id="ProtNLM"/>
    </source>
</evidence>
<dbReference type="InterPro" id="IPR018664">
    <property type="entry name" value="DUF2103_metal-binding"/>
</dbReference>
<comment type="caution">
    <text evidence="2">The sequence shown here is derived from an EMBL/GenBank/DDBJ whole genome shotgun (WGS) entry which is preliminary data.</text>
</comment>
<dbReference type="Proteomes" id="UP001300502">
    <property type="component" value="Unassembled WGS sequence"/>
</dbReference>
<evidence type="ECO:0000313" key="3">
    <source>
        <dbReference type="Proteomes" id="UP001300502"/>
    </source>
</evidence>
<dbReference type="Pfam" id="PF09876">
    <property type="entry name" value="DUF2103"/>
    <property type="match status" value="1"/>
</dbReference>
<sequence length="294" mass="33015">MNGWHKATRQPQEDEEPKKSYLSSCPLAQLIDWKLSPTLALAYLEKPCSESDIRTLLDVVNRISSVKVTPILKPIDSAISIGFENLFGKENCYLDTQGCFFSRTSPQNCCLMLTCDDSDATRASDWIEQAVQCLQEPIWKVYLYSSQQLCQCFCDTCRDLADSSSNRTDNSIVKSSTSSAETPERDEFLQTAKHQNVKEDKARIVVNHSTHIPGLIKVLEVLSQESCIQTIVPGRLRNGKSRSPRLLLRVTTTTPTGFKLLARKGTTVQEVFLVTAAEREFIEQVISRINKMSA</sequence>
<gene>
    <name evidence="2" type="ORF">GAYE_SCF03G2221</name>
</gene>
<evidence type="ECO:0000256" key="1">
    <source>
        <dbReference type="SAM" id="MobiDB-lite"/>
    </source>
</evidence>
<name>A0AAV9IAA4_9RHOD</name>
<feature type="region of interest" description="Disordered" evidence="1">
    <location>
        <begin position="162"/>
        <end position="185"/>
    </location>
</feature>
<proteinExistence type="predicted"/>